<dbReference type="RefSeq" id="WP_177719135.1">
    <property type="nucleotide sequence ID" value="NZ_JACRSQ010000055.1"/>
</dbReference>
<evidence type="ECO:0000313" key="3">
    <source>
        <dbReference type="EMBL" id="MBC8545202.1"/>
    </source>
</evidence>
<dbReference type="InterPro" id="IPR050194">
    <property type="entry name" value="Glycosyltransferase_grp1"/>
</dbReference>
<dbReference type="Pfam" id="PF00534">
    <property type="entry name" value="Glycos_transf_1"/>
    <property type="match status" value="1"/>
</dbReference>
<feature type="domain" description="Glycosyltransferase subfamily 4-like N-terminal" evidence="2">
    <location>
        <begin position="14"/>
        <end position="182"/>
    </location>
</feature>
<dbReference type="Pfam" id="PF13439">
    <property type="entry name" value="Glyco_transf_4"/>
    <property type="match status" value="1"/>
</dbReference>
<dbReference type="Gene3D" id="3.40.50.2000">
    <property type="entry name" value="Glycogen Phosphorylase B"/>
    <property type="match status" value="2"/>
</dbReference>
<dbReference type="AlphaFoldDB" id="A0A926DWM0"/>
<protein>
    <submittedName>
        <fullName evidence="3">Glycosyltransferase</fullName>
    </submittedName>
</protein>
<sequence length="403" mass="45552">MKIAYFTETYLPDINGIATHIKTLKEGMERLGHDVLIVKSDAQVSQPELRDGVLSCPAITLKKVYGYSLASPVSRKRFSILRDWDPDVLHFHNEFGQGLFALMAARALHKPVVYTLHTMYDDYLYYIAKDCFLPLVRRLGHGYLRFLANRSDLVVGASPKITDYFKQFGTEKNIQIIPNTVEQAFLETSEATAARAQAIRQQFGFAGSDLVGCFCGRIAKEKNIDTLLRFWKAAAAGLPSIKLLIMGDGPALNELRQLTAELQLSSVKFSGKIEHSQLPAYYQASDFYITASLSENYSISTLEALASGLSVVHLLDQPNEYQYQQGLTGFTFETEEQLRHILGQLAAQPVEDKFKLRQAVRQHTRLHSSDEAIRHMLDLYEMVIMERSPHEQRSADIEVKLKQ</sequence>
<evidence type="ECO:0000259" key="2">
    <source>
        <dbReference type="Pfam" id="PF13439"/>
    </source>
</evidence>
<dbReference type="PANTHER" id="PTHR45947">
    <property type="entry name" value="SULFOQUINOVOSYL TRANSFERASE SQD2"/>
    <property type="match status" value="1"/>
</dbReference>
<keyword evidence="4" id="KW-1185">Reference proteome</keyword>
<comment type="caution">
    <text evidence="3">The sequence shown here is derived from an EMBL/GenBank/DDBJ whole genome shotgun (WGS) entry which is preliminary data.</text>
</comment>
<feature type="domain" description="Glycosyl transferase family 1" evidence="1">
    <location>
        <begin position="198"/>
        <end position="349"/>
    </location>
</feature>
<dbReference type="EMBL" id="JACRSQ010000055">
    <property type="protein sequence ID" value="MBC8545202.1"/>
    <property type="molecule type" value="Genomic_DNA"/>
</dbReference>
<dbReference type="Proteomes" id="UP000657006">
    <property type="component" value="Unassembled WGS sequence"/>
</dbReference>
<reference evidence="3" key="1">
    <citation type="submission" date="2020-08" db="EMBL/GenBank/DDBJ databases">
        <title>Genome public.</title>
        <authorList>
            <person name="Liu C."/>
            <person name="Sun Q."/>
        </authorList>
    </citation>
    <scope>NUCLEOTIDE SEQUENCE</scope>
    <source>
        <strain evidence="3">NSJ-32</strain>
    </source>
</reference>
<evidence type="ECO:0000259" key="1">
    <source>
        <dbReference type="Pfam" id="PF00534"/>
    </source>
</evidence>
<evidence type="ECO:0000313" key="4">
    <source>
        <dbReference type="Proteomes" id="UP000657006"/>
    </source>
</evidence>
<dbReference type="GO" id="GO:0016758">
    <property type="term" value="F:hexosyltransferase activity"/>
    <property type="evidence" value="ECO:0007669"/>
    <property type="project" value="TreeGrafter"/>
</dbReference>
<organism evidence="3 4">
    <name type="scientific">Bianquea renquensis</name>
    <dbReference type="NCBI Taxonomy" id="2763661"/>
    <lineage>
        <taxon>Bacteria</taxon>
        <taxon>Bacillati</taxon>
        <taxon>Bacillota</taxon>
        <taxon>Clostridia</taxon>
        <taxon>Eubacteriales</taxon>
        <taxon>Bianqueaceae</taxon>
        <taxon>Bianquea</taxon>
    </lineage>
</organism>
<dbReference type="SUPFAM" id="SSF53756">
    <property type="entry name" value="UDP-Glycosyltransferase/glycogen phosphorylase"/>
    <property type="match status" value="1"/>
</dbReference>
<name>A0A926DWM0_9FIRM</name>
<dbReference type="PANTHER" id="PTHR45947:SF3">
    <property type="entry name" value="SULFOQUINOVOSYL TRANSFERASE SQD2"/>
    <property type="match status" value="1"/>
</dbReference>
<dbReference type="InterPro" id="IPR028098">
    <property type="entry name" value="Glyco_trans_4-like_N"/>
</dbReference>
<proteinExistence type="predicted"/>
<dbReference type="InterPro" id="IPR001296">
    <property type="entry name" value="Glyco_trans_1"/>
</dbReference>
<gene>
    <name evidence="3" type="ORF">H8730_16840</name>
</gene>
<accession>A0A926DWM0</accession>